<feature type="coiled-coil region" evidence="10">
    <location>
        <begin position="572"/>
        <end position="682"/>
    </location>
</feature>
<dbReference type="SUPFAM" id="SSF52540">
    <property type="entry name" value="P-loop containing nucleoside triphosphate hydrolases"/>
    <property type="match status" value="2"/>
</dbReference>
<evidence type="ECO:0000256" key="3">
    <source>
        <dbReference type="ARBA" id="ARBA00022763"/>
    </source>
</evidence>
<evidence type="ECO:0000259" key="11">
    <source>
        <dbReference type="PROSITE" id="PS51131"/>
    </source>
</evidence>
<evidence type="ECO:0000256" key="2">
    <source>
        <dbReference type="ARBA" id="ARBA00022741"/>
    </source>
</evidence>
<keyword evidence="4" id="KW-0378">Hydrolase</keyword>
<dbReference type="EMBL" id="DSIY01000258">
    <property type="protein sequence ID" value="HEG91949.1"/>
    <property type="molecule type" value="Genomic_DNA"/>
</dbReference>
<keyword evidence="3" id="KW-0227">DNA damage</keyword>
<evidence type="ECO:0000256" key="6">
    <source>
        <dbReference type="ARBA" id="ARBA00022840"/>
    </source>
</evidence>
<dbReference type="PROSITE" id="PS51131">
    <property type="entry name" value="ZN_HOOK"/>
    <property type="match status" value="1"/>
</dbReference>
<organism evidence="12">
    <name type="scientific">Thermorudis peleae</name>
    <dbReference type="NCBI Taxonomy" id="1382356"/>
    <lineage>
        <taxon>Bacteria</taxon>
        <taxon>Pseudomonadati</taxon>
        <taxon>Thermomicrobiota</taxon>
        <taxon>Thermomicrobia</taxon>
        <taxon>Thermomicrobia incertae sedis</taxon>
        <taxon>Thermorudis</taxon>
    </lineage>
</organism>
<dbReference type="Gene3D" id="1.10.287.510">
    <property type="entry name" value="Helix hairpin bin"/>
    <property type="match status" value="1"/>
</dbReference>
<reference evidence="12" key="1">
    <citation type="journal article" date="2020" name="mSystems">
        <title>Genome- and Community-Level Interaction Insights into Carbon Utilization and Element Cycling Functions of Hydrothermarchaeota in Hydrothermal Sediment.</title>
        <authorList>
            <person name="Zhou Z."/>
            <person name="Liu Y."/>
            <person name="Xu W."/>
            <person name="Pan J."/>
            <person name="Luo Z.H."/>
            <person name="Li M."/>
        </authorList>
    </citation>
    <scope>NUCLEOTIDE SEQUENCE [LARGE SCALE GENOMIC DNA]</scope>
    <source>
        <strain evidence="12">SpSt-210</strain>
    </source>
</reference>
<evidence type="ECO:0000256" key="4">
    <source>
        <dbReference type="ARBA" id="ARBA00022801"/>
    </source>
</evidence>
<dbReference type="InterPro" id="IPR038729">
    <property type="entry name" value="Rad50/SbcC_AAA"/>
</dbReference>
<dbReference type="GO" id="GO:0046872">
    <property type="term" value="F:metal ion binding"/>
    <property type="evidence" value="ECO:0007669"/>
    <property type="project" value="UniProtKB-UniRule"/>
</dbReference>
<gene>
    <name evidence="12" type="ORF">ENP34_11015</name>
</gene>
<keyword evidence="7 10" id="KW-0175">Coiled coil</keyword>
<sequence length="865" mass="99852">MRIERPRSTRAAMIPTRLRLSQFLCYREPVEIDFQGIKLACLSGENGAGKSALLDAITWALWGKARSNSDQDLLSLGAREMCVEFAFILNGQEYQVIRRRAIATPGSSGRAMLELHARDGERWRVLSGNNLRHTQSIIDKILGIDYDTFINSAFVLQNRADEFTTKTPAERKRVLGEILNLGEYDQYERLAREELRRREQEIRSIEQDLEAIESYLQILPQLEAEVAGRRRAVDGLRAQLDDLRQRRDEVVKTLQVLETAERVSAQQAQRAEQLALQVQERERQRAELCERVRAHEAVLARAGEITARFERWQQLRQAMDELNRRLHERQALLAAERRLEDGIRREVHCVERELHACEQQIAHCERELARLPGLEGERSRLDRELASLGDLDDQMERLQAHLQELQSRRGELQAECRRLKEQMQELKGKIDQLDAIDAACPVCLRPLAEHERDRLKAEIESQGRALGDEFRVRRAEIERIDAEQAERQTEMERLQHARAQRDRLRQELARVETQLAGLAERRAELERHLAKRQELVQALERGLPGAELRSELEAVRQKLAAIPYDEREGQELAQQLQEVAGAEQDYQALERASLAAELERRQLVSLEEQIAADRAELERLHREIEELRCQIERAAPLREQRDQLQQRILEAERALHEEQEALGRAQQRLEDAYEERERAAELTAQRQQLVTEKGIYEDLVRAFGKGGIQAMIIENMIPELEERANAILDRMPGNAMRLEFRTQRQRRSDDGLIETLDIVISDEAGRRPYELYSGGEMFRINFAIRVALSMLLAHRAGTRLELLVIDEGFGTQDAKGREGLVQAIRAIEDEFAMILVITHIDELKDQFPTRINVVKTPQGSQVFVT</sequence>
<dbReference type="GO" id="GO:0016887">
    <property type="term" value="F:ATP hydrolysis activity"/>
    <property type="evidence" value="ECO:0007669"/>
    <property type="project" value="InterPro"/>
</dbReference>
<protein>
    <submittedName>
        <fullName evidence="12">SMC family ATPase</fullName>
    </submittedName>
</protein>
<feature type="coiled-coil region" evidence="10">
    <location>
        <begin position="188"/>
        <end position="291"/>
    </location>
</feature>
<feature type="coiled-coil region" evidence="10">
    <location>
        <begin position="472"/>
        <end position="542"/>
    </location>
</feature>
<name>A0A831TJ86_9BACT</name>
<feature type="domain" description="Zinc-hook" evidence="11">
    <location>
        <begin position="388"/>
        <end position="492"/>
    </location>
</feature>
<feature type="binding site" evidence="9">
    <location>
        <position position="443"/>
    </location>
    <ligand>
        <name>Zn(2+)</name>
        <dbReference type="ChEBI" id="CHEBI:29105"/>
    </ligand>
</feature>
<keyword evidence="2" id="KW-0547">Nucleotide-binding</keyword>
<keyword evidence="6" id="KW-0067">ATP-binding</keyword>
<dbReference type="PANTHER" id="PTHR32114:SF2">
    <property type="entry name" value="ABC TRANSPORTER ABCH.3"/>
    <property type="match status" value="1"/>
</dbReference>
<evidence type="ECO:0000256" key="7">
    <source>
        <dbReference type="ARBA" id="ARBA00023054"/>
    </source>
</evidence>
<feature type="coiled-coil region" evidence="10">
    <location>
        <begin position="347"/>
        <end position="436"/>
    </location>
</feature>
<evidence type="ECO:0000256" key="5">
    <source>
        <dbReference type="ARBA" id="ARBA00022833"/>
    </source>
</evidence>
<dbReference type="InterPro" id="IPR027417">
    <property type="entry name" value="P-loop_NTPase"/>
</dbReference>
<keyword evidence="1 9" id="KW-0479">Metal-binding</keyword>
<dbReference type="PANTHER" id="PTHR32114">
    <property type="entry name" value="ABC TRANSPORTER ABCH.3"/>
    <property type="match status" value="1"/>
</dbReference>
<feature type="binding site" evidence="9">
    <location>
        <position position="440"/>
    </location>
    <ligand>
        <name>Zn(2+)</name>
        <dbReference type="ChEBI" id="CHEBI:29105"/>
    </ligand>
</feature>
<dbReference type="Gene3D" id="3.40.50.300">
    <property type="entry name" value="P-loop containing nucleotide triphosphate hydrolases"/>
    <property type="match status" value="2"/>
</dbReference>
<accession>A0A831TJ86</accession>
<keyword evidence="5 9" id="KW-0862">Zinc</keyword>
<dbReference type="InterPro" id="IPR013134">
    <property type="entry name" value="Zn_hook_RAD50"/>
</dbReference>
<dbReference type="Pfam" id="PF04423">
    <property type="entry name" value="Rad50_zn_hook"/>
    <property type="match status" value="1"/>
</dbReference>
<dbReference type="Pfam" id="PF13476">
    <property type="entry name" value="AAA_23"/>
    <property type="match status" value="1"/>
</dbReference>
<dbReference type="AlphaFoldDB" id="A0A831TJ86"/>
<comment type="caution">
    <text evidence="12">The sequence shown here is derived from an EMBL/GenBank/DDBJ whole genome shotgun (WGS) entry which is preliminary data.</text>
</comment>
<proteinExistence type="predicted"/>
<dbReference type="SUPFAM" id="SSF75712">
    <property type="entry name" value="Rad50 coiled-coil Zn hook"/>
    <property type="match status" value="1"/>
</dbReference>
<dbReference type="GO" id="GO:0005524">
    <property type="term" value="F:ATP binding"/>
    <property type="evidence" value="ECO:0007669"/>
    <property type="project" value="UniProtKB-KW"/>
</dbReference>
<evidence type="ECO:0000256" key="1">
    <source>
        <dbReference type="ARBA" id="ARBA00022723"/>
    </source>
</evidence>
<keyword evidence="8" id="KW-0234">DNA repair</keyword>
<dbReference type="GO" id="GO:0006302">
    <property type="term" value="P:double-strand break repair"/>
    <property type="evidence" value="ECO:0007669"/>
    <property type="project" value="InterPro"/>
</dbReference>
<evidence type="ECO:0000256" key="10">
    <source>
        <dbReference type="SAM" id="Coils"/>
    </source>
</evidence>
<evidence type="ECO:0000256" key="9">
    <source>
        <dbReference type="PROSITE-ProRule" id="PRU00471"/>
    </source>
</evidence>
<evidence type="ECO:0000256" key="8">
    <source>
        <dbReference type="ARBA" id="ARBA00023204"/>
    </source>
</evidence>
<evidence type="ECO:0000313" key="12">
    <source>
        <dbReference type="EMBL" id="HEG91949.1"/>
    </source>
</evidence>